<reference evidence="1 2" key="1">
    <citation type="submission" date="2019-10" db="EMBL/GenBank/DDBJ databases">
        <authorList>
            <person name="Garlena R.A."/>
            <person name="Russell D.A."/>
            <person name="Pope W.H."/>
            <person name="Jacobs-Sera D."/>
            <person name="Hatfull G.F."/>
        </authorList>
    </citation>
    <scope>NUCLEOTIDE SEQUENCE [LARGE SCALE GENOMIC DNA]</scope>
</reference>
<accession>A0A649VMU4</accession>
<dbReference type="KEGG" id="vg:55814508"/>
<gene>
    <name evidence="1" type="primary">56</name>
    <name evidence="1" type="ORF">SEA_MUFASA8_56</name>
</gene>
<evidence type="ECO:0000313" key="1">
    <source>
        <dbReference type="EMBL" id="QGJ93504.1"/>
    </source>
</evidence>
<dbReference type="RefSeq" id="YP_009885136.1">
    <property type="nucleotide sequence ID" value="NC_049478.1"/>
</dbReference>
<name>A0A649VMU4_9CAUD</name>
<evidence type="ECO:0000313" key="2">
    <source>
        <dbReference type="Proteomes" id="UP000427282"/>
    </source>
</evidence>
<organism evidence="1 2">
    <name type="scientific">Arthrobacter phage Mufasa8</name>
    <dbReference type="NCBI Taxonomy" id="2656526"/>
    <lineage>
        <taxon>Viruses</taxon>
        <taxon>Duplodnaviria</taxon>
        <taxon>Heunggongvirae</taxon>
        <taxon>Uroviricota</taxon>
        <taxon>Caudoviricetes</taxon>
        <taxon>Mufasoctovirus</taxon>
        <taxon>Mufasoctovirus mufasa8</taxon>
    </lineage>
</organism>
<keyword evidence="2" id="KW-1185">Reference proteome</keyword>
<dbReference type="Proteomes" id="UP000427282">
    <property type="component" value="Segment"/>
</dbReference>
<dbReference type="EMBL" id="MN586027">
    <property type="protein sequence ID" value="QGJ93504.1"/>
    <property type="molecule type" value="Genomic_DNA"/>
</dbReference>
<sequence>MATEIPTHNKLGFPVVPCSRCAGRDTMEEYAHVDAGRCFQCQGQRVVVKPGKAAKAWKAYKEALDAAQSGTVGDLAAGDQFRVGNAWYVFAGLGVDRFGQNFIDTNKGNIGLSQCKTVEAVAAFPVRIHRPDAVDVTEYLKGL</sequence>
<protein>
    <submittedName>
        <fullName evidence="1">RNA binding protein</fullName>
    </submittedName>
</protein>
<dbReference type="GeneID" id="55814508"/>
<proteinExistence type="predicted"/>